<dbReference type="GO" id="GO:0005524">
    <property type="term" value="F:ATP binding"/>
    <property type="evidence" value="ECO:0007669"/>
    <property type="project" value="UniProtKB-KW"/>
</dbReference>
<evidence type="ECO:0000256" key="2">
    <source>
        <dbReference type="ARBA" id="ARBA00022801"/>
    </source>
</evidence>
<name>A0A846WCW5_9NOCA</name>
<dbReference type="GO" id="GO:0003677">
    <property type="term" value="F:DNA binding"/>
    <property type="evidence" value="ECO:0007669"/>
    <property type="project" value="InterPro"/>
</dbReference>
<dbReference type="InterPro" id="IPR006935">
    <property type="entry name" value="Helicase/UvrB_N"/>
</dbReference>
<organism evidence="6 7">
    <name type="scientific">Nocardia coubleae</name>
    <dbReference type="NCBI Taxonomy" id="356147"/>
    <lineage>
        <taxon>Bacteria</taxon>
        <taxon>Bacillati</taxon>
        <taxon>Actinomycetota</taxon>
        <taxon>Actinomycetes</taxon>
        <taxon>Mycobacteriales</taxon>
        <taxon>Nocardiaceae</taxon>
        <taxon>Nocardia</taxon>
    </lineage>
</organism>
<dbReference type="RefSeq" id="WP_067643201.1">
    <property type="nucleotide sequence ID" value="NZ_JAAXOM010000008.1"/>
</dbReference>
<dbReference type="EMBL" id="JAAXOM010000008">
    <property type="protein sequence ID" value="NKX90975.1"/>
    <property type="molecule type" value="Genomic_DNA"/>
</dbReference>
<evidence type="ECO:0000256" key="4">
    <source>
        <dbReference type="ARBA" id="ARBA00022840"/>
    </source>
</evidence>
<dbReference type="AlphaFoldDB" id="A0A846WCW5"/>
<reference evidence="6 7" key="1">
    <citation type="submission" date="2020-04" db="EMBL/GenBank/DDBJ databases">
        <title>MicrobeNet Type strains.</title>
        <authorList>
            <person name="Nicholson A.C."/>
        </authorList>
    </citation>
    <scope>NUCLEOTIDE SEQUENCE [LARGE SCALE GENOMIC DNA]</scope>
    <source>
        <strain evidence="6 7">DSM 44960</strain>
    </source>
</reference>
<dbReference type="PANTHER" id="PTHR11274:SF0">
    <property type="entry name" value="GENERAL TRANSCRIPTION AND DNA REPAIR FACTOR IIH HELICASE SUBUNIT XPB"/>
    <property type="match status" value="1"/>
</dbReference>
<accession>A0A846WCW5</accession>
<keyword evidence="7" id="KW-1185">Reference proteome</keyword>
<evidence type="ECO:0000256" key="1">
    <source>
        <dbReference type="ARBA" id="ARBA00022741"/>
    </source>
</evidence>
<keyword evidence="1" id="KW-0547">Nucleotide-binding</keyword>
<dbReference type="SUPFAM" id="SSF52540">
    <property type="entry name" value="P-loop containing nucleoside triphosphate hydrolases"/>
    <property type="match status" value="2"/>
</dbReference>
<dbReference type="PROSITE" id="PS51192">
    <property type="entry name" value="HELICASE_ATP_BIND_1"/>
    <property type="match status" value="1"/>
</dbReference>
<proteinExistence type="predicted"/>
<keyword evidence="3 6" id="KW-0347">Helicase</keyword>
<dbReference type="PANTHER" id="PTHR11274">
    <property type="entry name" value="RAD25/XP-B DNA REPAIR HELICASE"/>
    <property type="match status" value="1"/>
</dbReference>
<protein>
    <submittedName>
        <fullName evidence="6">DEAD/DEAH box helicase family protein</fullName>
    </submittedName>
</protein>
<dbReference type="InterPro" id="IPR027417">
    <property type="entry name" value="P-loop_NTPase"/>
</dbReference>
<dbReference type="Gene3D" id="3.40.50.300">
    <property type="entry name" value="P-loop containing nucleotide triphosphate hydrolases"/>
    <property type="match status" value="2"/>
</dbReference>
<evidence type="ECO:0000259" key="5">
    <source>
        <dbReference type="PROSITE" id="PS51192"/>
    </source>
</evidence>
<dbReference type="GO" id="GO:0004386">
    <property type="term" value="F:helicase activity"/>
    <property type="evidence" value="ECO:0007669"/>
    <property type="project" value="UniProtKB-KW"/>
</dbReference>
<dbReference type="InterPro" id="IPR050615">
    <property type="entry name" value="ATP-dep_DNA_Helicase"/>
</dbReference>
<sequence>MRVLRPWQQAAYDEWNRKGRRGIVEAVAGTGKTVLGVRAAAEAVEAGSPVVAVVPDDAARERWLATMEETMPSCRIGSLAMPSRTRHVAVLTANTVARLRTADLDHHRALLIVDDLHRYGAGFWPTALTERFPHRLGFTDALPPGDRTVDSVLLPYFGSVIAGCDYPRARADGHLAPVTVVQVGVELTPKERARLNQAQSLVEREIDTLTGSYGAPDRSEEFHVFVEQLRQGRGSGAHHANRYVQALGDRATLLAECRAKMDLVRSLPIDVLRDTQTVVFAGRAVAAGTVVQILSSAGVTAAISGPALRPEQRSALSAGLRERSVRVLVEQRVPDETVLVPHAELGLFLARSHDRTEMIRRLGRVVTSAHAGRPHVIVIAYVVGSIEDPAAGVDGSFLSVAHRLADNTVRTDVAGLTQFLTEWAGQAAAVAAEDHAVGAAAPSGVHLVAHDDADSEGADTHDPDDDDSVEYMAEAVPEYADLLDQLTKLEFVATGDEVGDLIGVTDPRELLDEVQAAADAGLLTYRSLGEPTEDLLLVSAAVGGTRATREQAAAAIAQWAAGSDDPVGELRSVMSRVGTLTVPPHRLIQIAAFLRGRTPSGLL</sequence>
<dbReference type="GO" id="GO:0016787">
    <property type="term" value="F:hydrolase activity"/>
    <property type="evidence" value="ECO:0007669"/>
    <property type="project" value="UniProtKB-KW"/>
</dbReference>
<evidence type="ECO:0000313" key="6">
    <source>
        <dbReference type="EMBL" id="NKX90975.1"/>
    </source>
</evidence>
<feature type="domain" description="Helicase ATP-binding" evidence="5">
    <location>
        <begin position="13"/>
        <end position="160"/>
    </location>
</feature>
<evidence type="ECO:0000313" key="7">
    <source>
        <dbReference type="Proteomes" id="UP000572007"/>
    </source>
</evidence>
<gene>
    <name evidence="6" type="ORF">HGA10_27190</name>
</gene>
<keyword evidence="4" id="KW-0067">ATP-binding</keyword>
<dbReference type="InterPro" id="IPR014001">
    <property type="entry name" value="Helicase_ATP-bd"/>
</dbReference>
<keyword evidence="2" id="KW-0378">Hydrolase</keyword>
<dbReference type="Proteomes" id="UP000572007">
    <property type="component" value="Unassembled WGS sequence"/>
</dbReference>
<comment type="caution">
    <text evidence="6">The sequence shown here is derived from an EMBL/GenBank/DDBJ whole genome shotgun (WGS) entry which is preliminary data.</text>
</comment>
<evidence type="ECO:0000256" key="3">
    <source>
        <dbReference type="ARBA" id="ARBA00022806"/>
    </source>
</evidence>
<dbReference type="Pfam" id="PF04851">
    <property type="entry name" value="ResIII"/>
    <property type="match status" value="1"/>
</dbReference>